<evidence type="ECO:0000256" key="3">
    <source>
        <dbReference type="ARBA" id="ARBA00023175"/>
    </source>
</evidence>
<dbReference type="PROSITE" id="PS50067">
    <property type="entry name" value="KINESIN_MOTOR_2"/>
    <property type="match status" value="1"/>
</dbReference>
<keyword evidence="1" id="KW-0493">Microtubule</keyword>
<protein>
    <recommendedName>
        <fullName evidence="5">Kinesin motor domain-containing protein</fullName>
    </recommendedName>
</protein>
<keyword evidence="7" id="KW-1185">Reference proteome</keyword>
<evidence type="ECO:0000313" key="6">
    <source>
        <dbReference type="EMBL" id="OMJ90689.1"/>
    </source>
</evidence>
<dbReference type="Pfam" id="PF00225">
    <property type="entry name" value="Kinesin"/>
    <property type="match status" value="1"/>
</dbReference>
<dbReference type="EMBL" id="MPUH01000097">
    <property type="protein sequence ID" value="OMJ90689.1"/>
    <property type="molecule type" value="Genomic_DNA"/>
</dbReference>
<feature type="domain" description="Kinesin motor" evidence="5">
    <location>
        <begin position="4"/>
        <end position="314"/>
    </location>
</feature>
<evidence type="ECO:0000259" key="5">
    <source>
        <dbReference type="PROSITE" id="PS50067"/>
    </source>
</evidence>
<gene>
    <name evidence="6" type="ORF">SteCoe_6861</name>
</gene>
<name>A0A1R2CNU7_9CILI</name>
<dbReference type="SMART" id="SM00129">
    <property type="entry name" value="KISc"/>
    <property type="match status" value="1"/>
</dbReference>
<evidence type="ECO:0000256" key="2">
    <source>
        <dbReference type="ARBA" id="ARBA00023054"/>
    </source>
</evidence>
<dbReference type="GO" id="GO:0005874">
    <property type="term" value="C:microtubule"/>
    <property type="evidence" value="ECO:0007669"/>
    <property type="project" value="UniProtKB-KW"/>
</dbReference>
<dbReference type="PRINTS" id="PR00380">
    <property type="entry name" value="KINESINHEAVY"/>
</dbReference>
<dbReference type="Gene3D" id="3.40.850.10">
    <property type="entry name" value="Kinesin motor domain"/>
    <property type="match status" value="1"/>
</dbReference>
<dbReference type="InterPro" id="IPR036961">
    <property type="entry name" value="Kinesin_motor_dom_sf"/>
</dbReference>
<evidence type="ECO:0000313" key="7">
    <source>
        <dbReference type="Proteomes" id="UP000187209"/>
    </source>
</evidence>
<dbReference type="PANTHER" id="PTHR47968">
    <property type="entry name" value="CENTROMERE PROTEIN E"/>
    <property type="match status" value="1"/>
</dbReference>
<evidence type="ECO:0000256" key="4">
    <source>
        <dbReference type="PROSITE-ProRule" id="PRU00283"/>
    </source>
</evidence>
<sequence>MYTSPQVAVRILPLQPDDPSFNQDLISYKENTIKLSNNQNKLEKQFNKVFGPFTPQEDIFNFICPLITSYDKGISSTILIYGQEGSGKKFTMFGNSKNYGILPRIIYHIFRVLSSDYIVRFSMIQIYKEVIYDLLNWNEDLTIKQYADYGIYIHGLTEYIIKSPDEALKLIDKAKIIYDLESAELSSSISEFIIINQINISSTSPNENGLFYKSKIMIIYKLAGKKKVESYEKFGYNFLFREPKINRIKTLENSVYGLVIKGNLDVGDSKLTHLLKESLEGQHKLILIATLNPRKENFYESFDIMKFANIFKQIKVKTRIQEITLRKYQDIEKFERENKIIKIYKENAEEYDNDIRIHRKGFKDNQNLNYRKRYKNIEKISEENIILKNINSIEYIVGAANYKFSFTENKNYYKKSKSCRIAYRHNADKISFKKRYKSSTK</sequence>
<dbReference type="GO" id="GO:0005524">
    <property type="term" value="F:ATP binding"/>
    <property type="evidence" value="ECO:0007669"/>
    <property type="project" value="InterPro"/>
</dbReference>
<dbReference type="GO" id="GO:0008017">
    <property type="term" value="F:microtubule binding"/>
    <property type="evidence" value="ECO:0007669"/>
    <property type="project" value="InterPro"/>
</dbReference>
<keyword evidence="3" id="KW-0505">Motor protein</keyword>
<dbReference type="SUPFAM" id="SSF52540">
    <property type="entry name" value="P-loop containing nucleoside triphosphate hydrolases"/>
    <property type="match status" value="1"/>
</dbReference>
<reference evidence="6 7" key="1">
    <citation type="submission" date="2016-11" db="EMBL/GenBank/DDBJ databases">
        <title>The macronuclear genome of Stentor coeruleus: a giant cell with tiny introns.</title>
        <authorList>
            <person name="Slabodnick M."/>
            <person name="Ruby J.G."/>
            <person name="Reiff S.B."/>
            <person name="Swart E.C."/>
            <person name="Gosai S."/>
            <person name="Prabakaran S."/>
            <person name="Witkowska E."/>
            <person name="Larue G.E."/>
            <person name="Fisher S."/>
            <person name="Freeman R.M."/>
            <person name="Gunawardena J."/>
            <person name="Chu W."/>
            <person name="Stover N.A."/>
            <person name="Gregory B.D."/>
            <person name="Nowacki M."/>
            <person name="Derisi J."/>
            <person name="Roy S.W."/>
            <person name="Marshall W.F."/>
            <person name="Sood P."/>
        </authorList>
    </citation>
    <scope>NUCLEOTIDE SEQUENCE [LARGE SCALE GENOMIC DNA]</scope>
    <source>
        <strain evidence="6">WM001</strain>
    </source>
</reference>
<dbReference type="Proteomes" id="UP000187209">
    <property type="component" value="Unassembled WGS sequence"/>
</dbReference>
<dbReference type="GO" id="GO:0003777">
    <property type="term" value="F:microtubule motor activity"/>
    <property type="evidence" value="ECO:0007669"/>
    <property type="project" value="InterPro"/>
</dbReference>
<dbReference type="PANTHER" id="PTHR47968:SF36">
    <property type="entry name" value="KINESIN HEAVY CHAIN ISOFORM X1"/>
    <property type="match status" value="1"/>
</dbReference>
<dbReference type="OrthoDB" id="3176171at2759"/>
<accession>A0A1R2CNU7</accession>
<organism evidence="6 7">
    <name type="scientific">Stentor coeruleus</name>
    <dbReference type="NCBI Taxonomy" id="5963"/>
    <lineage>
        <taxon>Eukaryota</taxon>
        <taxon>Sar</taxon>
        <taxon>Alveolata</taxon>
        <taxon>Ciliophora</taxon>
        <taxon>Postciliodesmatophora</taxon>
        <taxon>Heterotrichea</taxon>
        <taxon>Heterotrichida</taxon>
        <taxon>Stentoridae</taxon>
        <taxon>Stentor</taxon>
    </lineage>
</organism>
<keyword evidence="2" id="KW-0175">Coiled coil</keyword>
<dbReference type="AlphaFoldDB" id="A0A1R2CNU7"/>
<dbReference type="InterPro" id="IPR001752">
    <property type="entry name" value="Kinesin_motor_dom"/>
</dbReference>
<dbReference type="GO" id="GO:0007018">
    <property type="term" value="P:microtubule-based movement"/>
    <property type="evidence" value="ECO:0007669"/>
    <property type="project" value="InterPro"/>
</dbReference>
<evidence type="ECO:0000256" key="1">
    <source>
        <dbReference type="ARBA" id="ARBA00022701"/>
    </source>
</evidence>
<comment type="caution">
    <text evidence="6">The sequence shown here is derived from an EMBL/GenBank/DDBJ whole genome shotgun (WGS) entry which is preliminary data.</text>
</comment>
<dbReference type="InterPro" id="IPR027640">
    <property type="entry name" value="Kinesin-like_fam"/>
</dbReference>
<comment type="similarity">
    <text evidence="4">Belongs to the TRAFAC class myosin-kinesin ATPase superfamily. Kinesin family.</text>
</comment>
<comment type="caution">
    <text evidence="4">Lacks conserved residue(s) required for the propagation of feature annotation.</text>
</comment>
<dbReference type="InterPro" id="IPR027417">
    <property type="entry name" value="P-loop_NTPase"/>
</dbReference>
<proteinExistence type="inferred from homology"/>